<dbReference type="GO" id="GO:0005272">
    <property type="term" value="F:sodium channel activity"/>
    <property type="evidence" value="ECO:0007669"/>
    <property type="project" value="UniProtKB-KW"/>
</dbReference>
<comment type="similarity">
    <text evidence="2 12">Belongs to the amiloride-sensitive sodium channel (TC 1.A.6) family.</text>
</comment>
<dbReference type="Proteomes" id="UP001431783">
    <property type="component" value="Unassembled WGS sequence"/>
</dbReference>
<evidence type="ECO:0000256" key="11">
    <source>
        <dbReference type="ARBA" id="ARBA00023303"/>
    </source>
</evidence>
<dbReference type="Gene3D" id="2.60.470.10">
    <property type="entry name" value="Acid-sensing ion channels like domains"/>
    <property type="match status" value="1"/>
</dbReference>
<comment type="subcellular location">
    <subcellularLocation>
        <location evidence="1">Membrane</location>
        <topology evidence="1">Multi-pass membrane protein</topology>
    </subcellularLocation>
</comment>
<keyword evidence="8 12" id="KW-0406">Ion transport</keyword>
<keyword evidence="4 12" id="KW-0894">Sodium channel</keyword>
<accession>A0AAW1TQ07</accession>
<evidence type="ECO:0000256" key="3">
    <source>
        <dbReference type="ARBA" id="ARBA00022448"/>
    </source>
</evidence>
<evidence type="ECO:0000256" key="1">
    <source>
        <dbReference type="ARBA" id="ARBA00004141"/>
    </source>
</evidence>
<keyword evidence="11 12" id="KW-0407">Ion channel</keyword>
<keyword evidence="6" id="KW-1133">Transmembrane helix</keyword>
<proteinExistence type="inferred from homology"/>
<evidence type="ECO:0000256" key="8">
    <source>
        <dbReference type="ARBA" id="ARBA00023065"/>
    </source>
</evidence>
<evidence type="ECO:0000313" key="14">
    <source>
        <dbReference type="Proteomes" id="UP001431783"/>
    </source>
</evidence>
<protein>
    <submittedName>
        <fullName evidence="13">Uncharacterized protein</fullName>
    </submittedName>
</protein>
<keyword evidence="7" id="KW-0915">Sodium</keyword>
<dbReference type="AlphaFoldDB" id="A0AAW1TQ07"/>
<reference evidence="13 14" key="1">
    <citation type="submission" date="2023-03" db="EMBL/GenBank/DDBJ databases">
        <title>Genome insight into feeding habits of ladybird beetles.</title>
        <authorList>
            <person name="Li H.-S."/>
            <person name="Huang Y.-H."/>
            <person name="Pang H."/>
        </authorList>
    </citation>
    <scope>NUCLEOTIDE SEQUENCE [LARGE SCALE GENOMIC DNA]</scope>
    <source>
        <strain evidence="13">SYSU_2023b</strain>
        <tissue evidence="13">Whole body</tissue>
    </source>
</reference>
<keyword evidence="10 12" id="KW-0739">Sodium transport</keyword>
<name>A0AAW1TQ07_9CUCU</name>
<dbReference type="GO" id="GO:0016020">
    <property type="term" value="C:membrane"/>
    <property type="evidence" value="ECO:0007669"/>
    <property type="project" value="UniProtKB-SubCell"/>
</dbReference>
<keyword evidence="14" id="KW-1185">Reference proteome</keyword>
<dbReference type="EMBL" id="JARQZJ010000003">
    <property type="protein sequence ID" value="KAK9870459.1"/>
    <property type="molecule type" value="Genomic_DNA"/>
</dbReference>
<evidence type="ECO:0000256" key="9">
    <source>
        <dbReference type="ARBA" id="ARBA00023136"/>
    </source>
</evidence>
<dbReference type="InterPro" id="IPR001873">
    <property type="entry name" value="ENaC"/>
</dbReference>
<evidence type="ECO:0000256" key="5">
    <source>
        <dbReference type="ARBA" id="ARBA00022692"/>
    </source>
</evidence>
<keyword evidence="9" id="KW-0472">Membrane</keyword>
<evidence type="ECO:0000256" key="4">
    <source>
        <dbReference type="ARBA" id="ARBA00022461"/>
    </source>
</evidence>
<evidence type="ECO:0000256" key="12">
    <source>
        <dbReference type="RuleBase" id="RU000679"/>
    </source>
</evidence>
<dbReference type="Pfam" id="PF00858">
    <property type="entry name" value="ASC"/>
    <property type="match status" value="1"/>
</dbReference>
<sequence length="110" mass="12720">MNTGNNKLNHSVNEIADLFAYLGELYFTSENRSTVESQKLLQLEKILKTNQINLKKLLRQLSPACKDIVQKCKWKEEEKICDTMFEKIITSEGHCCSFNYFAPRNHTFGG</sequence>
<keyword evidence="5 12" id="KW-0812">Transmembrane</keyword>
<evidence type="ECO:0000256" key="6">
    <source>
        <dbReference type="ARBA" id="ARBA00022989"/>
    </source>
</evidence>
<evidence type="ECO:0000256" key="7">
    <source>
        <dbReference type="ARBA" id="ARBA00023053"/>
    </source>
</evidence>
<keyword evidence="3 12" id="KW-0813">Transport</keyword>
<evidence type="ECO:0000256" key="2">
    <source>
        <dbReference type="ARBA" id="ARBA00007193"/>
    </source>
</evidence>
<evidence type="ECO:0000313" key="13">
    <source>
        <dbReference type="EMBL" id="KAK9870459.1"/>
    </source>
</evidence>
<gene>
    <name evidence="13" type="ORF">WA026_008019</name>
</gene>
<comment type="caution">
    <text evidence="13">The sequence shown here is derived from an EMBL/GenBank/DDBJ whole genome shotgun (WGS) entry which is preliminary data.</text>
</comment>
<organism evidence="13 14">
    <name type="scientific">Henosepilachna vigintioctopunctata</name>
    <dbReference type="NCBI Taxonomy" id="420089"/>
    <lineage>
        <taxon>Eukaryota</taxon>
        <taxon>Metazoa</taxon>
        <taxon>Ecdysozoa</taxon>
        <taxon>Arthropoda</taxon>
        <taxon>Hexapoda</taxon>
        <taxon>Insecta</taxon>
        <taxon>Pterygota</taxon>
        <taxon>Neoptera</taxon>
        <taxon>Endopterygota</taxon>
        <taxon>Coleoptera</taxon>
        <taxon>Polyphaga</taxon>
        <taxon>Cucujiformia</taxon>
        <taxon>Coccinelloidea</taxon>
        <taxon>Coccinellidae</taxon>
        <taxon>Epilachninae</taxon>
        <taxon>Epilachnini</taxon>
        <taxon>Henosepilachna</taxon>
    </lineage>
</organism>
<evidence type="ECO:0000256" key="10">
    <source>
        <dbReference type="ARBA" id="ARBA00023201"/>
    </source>
</evidence>